<protein>
    <submittedName>
        <fullName evidence="1">13998_t:CDS:1</fullName>
    </submittedName>
</protein>
<accession>A0A9N9H4H4</accession>
<reference evidence="1" key="1">
    <citation type="submission" date="2021-06" db="EMBL/GenBank/DDBJ databases">
        <authorList>
            <person name="Kallberg Y."/>
            <person name="Tangrot J."/>
            <person name="Rosling A."/>
        </authorList>
    </citation>
    <scope>NUCLEOTIDE SEQUENCE</scope>
    <source>
        <strain evidence="1">FL966</strain>
    </source>
</reference>
<dbReference type="AlphaFoldDB" id="A0A9N9H4H4"/>
<comment type="caution">
    <text evidence="1">The sequence shown here is derived from an EMBL/GenBank/DDBJ whole genome shotgun (WGS) entry which is preliminary data.</text>
</comment>
<proteinExistence type="predicted"/>
<organism evidence="1 2">
    <name type="scientific">Cetraspora pellucida</name>
    <dbReference type="NCBI Taxonomy" id="1433469"/>
    <lineage>
        <taxon>Eukaryota</taxon>
        <taxon>Fungi</taxon>
        <taxon>Fungi incertae sedis</taxon>
        <taxon>Mucoromycota</taxon>
        <taxon>Glomeromycotina</taxon>
        <taxon>Glomeromycetes</taxon>
        <taxon>Diversisporales</taxon>
        <taxon>Gigasporaceae</taxon>
        <taxon>Cetraspora</taxon>
    </lineage>
</organism>
<name>A0A9N9H4H4_9GLOM</name>
<sequence length="165" mass="18826">MWENEDWHIADGHPTNIAINAPNANNNTTVVVAGICFTPQQQEISLKDIQKAIQNALVQQKTENQTLVKKVTELESQMAKQTASQTVEPVKQPKGIFSTENLERNYSIKPFQRSYLQQSQQQKQSEKIDRIESKVDKISQITSQFKRMMLDNQSKKSVAKSNSTY</sequence>
<keyword evidence="2" id="KW-1185">Reference proteome</keyword>
<evidence type="ECO:0000313" key="2">
    <source>
        <dbReference type="Proteomes" id="UP000789759"/>
    </source>
</evidence>
<evidence type="ECO:0000313" key="1">
    <source>
        <dbReference type="EMBL" id="CAG8657831.1"/>
    </source>
</evidence>
<gene>
    <name evidence="1" type="ORF">CPELLU_LOCUS9659</name>
</gene>
<dbReference type="Proteomes" id="UP000789759">
    <property type="component" value="Unassembled WGS sequence"/>
</dbReference>
<dbReference type="EMBL" id="CAJVQA010007513">
    <property type="protein sequence ID" value="CAG8657831.1"/>
    <property type="molecule type" value="Genomic_DNA"/>
</dbReference>